<gene>
    <name evidence="2" type="ORF">AVDCRST_MAG03-56</name>
</gene>
<name>A0A6J4NAT6_9ACTN</name>
<evidence type="ECO:0000313" key="2">
    <source>
        <dbReference type="EMBL" id="CAA9382624.1"/>
    </source>
</evidence>
<evidence type="ECO:0000256" key="1">
    <source>
        <dbReference type="SAM" id="MobiDB-lite"/>
    </source>
</evidence>
<reference evidence="2" key="1">
    <citation type="submission" date="2020-02" db="EMBL/GenBank/DDBJ databases">
        <authorList>
            <person name="Meier V. D."/>
        </authorList>
    </citation>
    <scope>NUCLEOTIDE SEQUENCE</scope>
    <source>
        <strain evidence="2">AVDCRST_MAG03</strain>
    </source>
</reference>
<organism evidence="2">
    <name type="scientific">uncultured Rubrobacteraceae bacterium</name>
    <dbReference type="NCBI Taxonomy" id="349277"/>
    <lineage>
        <taxon>Bacteria</taxon>
        <taxon>Bacillati</taxon>
        <taxon>Actinomycetota</taxon>
        <taxon>Rubrobacteria</taxon>
        <taxon>Rubrobacterales</taxon>
        <taxon>Rubrobacteraceae</taxon>
        <taxon>environmental samples</taxon>
    </lineage>
</organism>
<feature type="region of interest" description="Disordered" evidence="1">
    <location>
        <begin position="62"/>
        <end position="84"/>
    </location>
</feature>
<accession>A0A6J4NAT6</accession>
<protein>
    <submittedName>
        <fullName evidence="2">Uncharacterized protein</fullName>
    </submittedName>
</protein>
<dbReference type="EMBL" id="CADCUT010000002">
    <property type="protein sequence ID" value="CAA9382624.1"/>
    <property type="molecule type" value="Genomic_DNA"/>
</dbReference>
<sequence length="84" mass="9061">MLLAILLLLPALLLLTALCHGVSSPSDLRQRFAYPRAFRPATVSTRSSPKLDHEGMGMVTVDGVYAPDGGGTKTQRRRRGAKPT</sequence>
<dbReference type="AlphaFoldDB" id="A0A6J4NAT6"/>
<feature type="compositionally biased region" description="Basic residues" evidence="1">
    <location>
        <begin position="74"/>
        <end position="84"/>
    </location>
</feature>
<proteinExistence type="predicted"/>